<dbReference type="PANTHER" id="PTHR34835">
    <property type="entry name" value="OS07G0283600 PROTEIN-RELATED"/>
    <property type="match status" value="1"/>
</dbReference>
<evidence type="ECO:0000313" key="2">
    <source>
        <dbReference type="EMBL" id="KAK9064932.1"/>
    </source>
</evidence>
<dbReference type="SUPFAM" id="SSF54001">
    <property type="entry name" value="Cysteine proteinases"/>
    <property type="match status" value="1"/>
</dbReference>
<name>A0AAP0GY96_9ASTR</name>
<keyword evidence="3" id="KW-1185">Reference proteome</keyword>
<dbReference type="Gene3D" id="3.40.395.10">
    <property type="entry name" value="Adenoviral Proteinase, Chain A"/>
    <property type="match status" value="1"/>
</dbReference>
<sequence length="594" mass="68551">MISKLNPNQRKTIEEIGFGSLLSLKVEKVPSVLGYWLVKNYDPDENTLDIGSRKINVTAAEAREIFGVPMGKIIMIEYERPRYDEVLDWFKSQFPTKIAVRTMLPDVTKKLEKQTDYGWEFIVNLLVVFGTVFGNTMRNTTANKIFLHHIRRDADIKNLNWCEYIVSCLKREKRLWDEEEPFCGPLSFLAMLYAHDEEKRKKENIGLLGIQYINDSTLISLQKDLQKDMQKLCDKKDEQDGLSEQDKGHEKLKRMKKKTNSSSAFIEKTSQETVESKTPNARSEVAVKADSDAVSNRTQPAHFGPANVREELNEVDVPLKKVSFPERNTDNDLNEVEVAKVIEETPFLKVNTFDERLKEISFPEPTTAQETDLNKNEAKLKRKAALTYIMRSPFVERPVVMNVRRTKFEDKMCKTFFCAFLCHSDVVFTTKADDYVPRDSLESLCPGVEVHLNVISAWARILNYQEKFKNTKSPSRLFCSPVMLFPTHYNVGVKKDDRYVHFESNMESILKAEELQSLEGIELVFIPIIFSYHYYLLVFNMKKNSIDLLDNSAAVKEFKKKYGTIPEKMITLIWGLVTFCNNSQCPLPGIVRTL</sequence>
<feature type="compositionally biased region" description="Basic and acidic residues" evidence="1">
    <location>
        <begin position="236"/>
        <end position="249"/>
    </location>
</feature>
<dbReference type="PANTHER" id="PTHR34835:SF90">
    <property type="entry name" value="AMINOTRANSFERASE-LIKE PLANT MOBILE DOMAIN-CONTAINING PROTEIN"/>
    <property type="match status" value="1"/>
</dbReference>
<proteinExistence type="predicted"/>
<organism evidence="2 3">
    <name type="scientific">Deinandra increscens subsp. villosa</name>
    <dbReference type="NCBI Taxonomy" id="3103831"/>
    <lineage>
        <taxon>Eukaryota</taxon>
        <taxon>Viridiplantae</taxon>
        <taxon>Streptophyta</taxon>
        <taxon>Embryophyta</taxon>
        <taxon>Tracheophyta</taxon>
        <taxon>Spermatophyta</taxon>
        <taxon>Magnoliopsida</taxon>
        <taxon>eudicotyledons</taxon>
        <taxon>Gunneridae</taxon>
        <taxon>Pentapetalae</taxon>
        <taxon>asterids</taxon>
        <taxon>campanulids</taxon>
        <taxon>Asterales</taxon>
        <taxon>Asteraceae</taxon>
        <taxon>Asteroideae</taxon>
        <taxon>Heliantheae alliance</taxon>
        <taxon>Madieae</taxon>
        <taxon>Madiinae</taxon>
        <taxon>Deinandra</taxon>
    </lineage>
</organism>
<feature type="compositionally biased region" description="Basic residues" evidence="1">
    <location>
        <begin position="250"/>
        <end position="259"/>
    </location>
</feature>
<protein>
    <recommendedName>
        <fullName evidence="4">Ubiquitin-like protease family profile domain-containing protein</fullName>
    </recommendedName>
</protein>
<dbReference type="EMBL" id="JBCNJP010000017">
    <property type="protein sequence ID" value="KAK9064932.1"/>
    <property type="molecule type" value="Genomic_DNA"/>
</dbReference>
<feature type="region of interest" description="Disordered" evidence="1">
    <location>
        <begin position="236"/>
        <end position="303"/>
    </location>
</feature>
<feature type="compositionally biased region" description="Polar residues" evidence="1">
    <location>
        <begin position="271"/>
        <end position="281"/>
    </location>
</feature>
<reference evidence="2 3" key="1">
    <citation type="submission" date="2024-04" db="EMBL/GenBank/DDBJ databases">
        <title>The reference genome of an endangered Asteraceae, Deinandra increscens subsp. villosa, native to the Central Coast of California.</title>
        <authorList>
            <person name="Guilliams M."/>
            <person name="Hasenstab-Lehman K."/>
            <person name="Meyer R."/>
            <person name="Mcevoy S."/>
        </authorList>
    </citation>
    <scope>NUCLEOTIDE SEQUENCE [LARGE SCALE GENOMIC DNA]</scope>
    <source>
        <tissue evidence="2">Leaf</tissue>
    </source>
</reference>
<dbReference type="Proteomes" id="UP001408789">
    <property type="component" value="Unassembled WGS sequence"/>
</dbReference>
<accession>A0AAP0GY96</accession>
<comment type="caution">
    <text evidence="2">The sequence shown here is derived from an EMBL/GenBank/DDBJ whole genome shotgun (WGS) entry which is preliminary data.</text>
</comment>
<evidence type="ECO:0000313" key="3">
    <source>
        <dbReference type="Proteomes" id="UP001408789"/>
    </source>
</evidence>
<evidence type="ECO:0008006" key="4">
    <source>
        <dbReference type="Google" id="ProtNLM"/>
    </source>
</evidence>
<evidence type="ECO:0000256" key="1">
    <source>
        <dbReference type="SAM" id="MobiDB-lite"/>
    </source>
</evidence>
<dbReference type="InterPro" id="IPR038765">
    <property type="entry name" value="Papain-like_cys_pep_sf"/>
</dbReference>
<dbReference type="AlphaFoldDB" id="A0AAP0GY96"/>
<gene>
    <name evidence="2" type="ORF">SSX86_016315</name>
</gene>